<evidence type="ECO:0000313" key="1">
    <source>
        <dbReference type="EnsemblPlants" id="OBART07G06000.2"/>
    </source>
</evidence>
<keyword evidence="2" id="KW-1185">Reference proteome</keyword>
<name>A0A0D3GN94_9ORYZ</name>
<organism evidence="1">
    <name type="scientific">Oryza barthii</name>
    <dbReference type="NCBI Taxonomy" id="65489"/>
    <lineage>
        <taxon>Eukaryota</taxon>
        <taxon>Viridiplantae</taxon>
        <taxon>Streptophyta</taxon>
        <taxon>Embryophyta</taxon>
        <taxon>Tracheophyta</taxon>
        <taxon>Spermatophyta</taxon>
        <taxon>Magnoliopsida</taxon>
        <taxon>Liliopsida</taxon>
        <taxon>Poales</taxon>
        <taxon>Poaceae</taxon>
        <taxon>BOP clade</taxon>
        <taxon>Oryzoideae</taxon>
        <taxon>Oryzeae</taxon>
        <taxon>Oryzinae</taxon>
        <taxon>Oryza</taxon>
    </lineage>
</organism>
<dbReference type="Proteomes" id="UP000026960">
    <property type="component" value="Chromosome 7"/>
</dbReference>
<evidence type="ECO:0000313" key="2">
    <source>
        <dbReference type="Proteomes" id="UP000026960"/>
    </source>
</evidence>
<sequence length="70" mass="8219">MPISLSRASKGTKYMNIHVKIIFSGLLKRPWRAAVQLKILIDWNWKVIDVQNIGFYFLCPKKSELERNDV</sequence>
<dbReference type="Gramene" id="OBART07G06000.2">
    <property type="protein sequence ID" value="OBART07G06000.2"/>
    <property type="gene ID" value="OBART07G06000"/>
</dbReference>
<proteinExistence type="predicted"/>
<dbReference type="AlphaFoldDB" id="A0A0D3GN94"/>
<accession>A0A0D3GN94</accession>
<protein>
    <submittedName>
        <fullName evidence="1">Uncharacterized protein</fullName>
    </submittedName>
</protein>
<reference evidence="1" key="1">
    <citation type="journal article" date="2009" name="Rice">
        <title>De Novo Next Generation Sequencing of Plant Genomes.</title>
        <authorList>
            <person name="Rounsley S."/>
            <person name="Marri P.R."/>
            <person name="Yu Y."/>
            <person name="He R."/>
            <person name="Sisneros N."/>
            <person name="Goicoechea J.L."/>
            <person name="Lee S.J."/>
            <person name="Angelova A."/>
            <person name="Kudrna D."/>
            <person name="Luo M."/>
            <person name="Affourtit J."/>
            <person name="Desany B."/>
            <person name="Knight J."/>
            <person name="Niazi F."/>
            <person name="Egholm M."/>
            <person name="Wing R.A."/>
        </authorList>
    </citation>
    <scope>NUCLEOTIDE SEQUENCE [LARGE SCALE GENOMIC DNA]</scope>
    <source>
        <strain evidence="1">cv. IRGC 105608</strain>
    </source>
</reference>
<dbReference type="EnsemblPlants" id="OBART07G06000.2">
    <property type="protein sequence ID" value="OBART07G06000.2"/>
    <property type="gene ID" value="OBART07G06000"/>
</dbReference>
<dbReference type="HOGENOM" id="CLU_2761790_0_0_1"/>
<reference evidence="1" key="2">
    <citation type="submission" date="2015-03" db="UniProtKB">
        <authorList>
            <consortium name="EnsemblPlants"/>
        </authorList>
    </citation>
    <scope>IDENTIFICATION</scope>
</reference>